<feature type="transmembrane region" description="Helical" evidence="2">
    <location>
        <begin position="12"/>
        <end position="35"/>
    </location>
</feature>
<name>A0A1L3MIQ1_9MICO</name>
<proteinExistence type="predicted"/>
<organism evidence="4 5">
    <name type="scientific">Janibacter indicus</name>
    <dbReference type="NCBI Taxonomy" id="857417"/>
    <lineage>
        <taxon>Bacteria</taxon>
        <taxon>Bacillati</taxon>
        <taxon>Actinomycetota</taxon>
        <taxon>Actinomycetes</taxon>
        <taxon>Micrococcales</taxon>
        <taxon>Intrasporangiaceae</taxon>
        <taxon>Janibacter</taxon>
    </lineage>
</organism>
<reference evidence="4 5" key="1">
    <citation type="submission" date="2015-11" db="EMBL/GenBank/DDBJ databases">
        <authorList>
            <person name="Zhang Y."/>
            <person name="Guo Z."/>
        </authorList>
    </citation>
    <scope>NUCLEOTIDE SEQUENCE [LARGE SCALE GENOMIC DNA]</scope>
    <source>
        <strain evidence="4 5">YFY001</strain>
    </source>
</reference>
<evidence type="ECO:0000313" key="5">
    <source>
        <dbReference type="Proteomes" id="UP000182938"/>
    </source>
</evidence>
<evidence type="ECO:0000256" key="2">
    <source>
        <dbReference type="SAM" id="Phobius"/>
    </source>
</evidence>
<keyword evidence="2" id="KW-0812">Transmembrane</keyword>
<dbReference type="GO" id="GO:0003824">
    <property type="term" value="F:catalytic activity"/>
    <property type="evidence" value="ECO:0007669"/>
    <property type="project" value="InterPro"/>
</dbReference>
<dbReference type="EMBL" id="CP013290">
    <property type="protein sequence ID" value="APH02170.1"/>
    <property type="molecule type" value="Genomic_DNA"/>
</dbReference>
<keyword evidence="5" id="KW-1185">Reference proteome</keyword>
<feature type="region of interest" description="Disordered" evidence="1">
    <location>
        <begin position="358"/>
        <end position="388"/>
    </location>
</feature>
<sequence>MDEHEHGGIGKAAATGIGLAAAAVGGVAIAGAGYAGRSAVKRSRAYAVTHHDEVHVFPFVTDKVQAVPANDGVVLHVEVDEPEGWTPQTGPTVVLVHGFVLNLSSWVFQRRALVDAGYRVVSYDQRNHGASQAGDLERCTIDQLGQDLRAVVDATTPDGEIVLVGHSMGGMTIMSFAGRYPELTRDRVRGVALIATSAGGDSLVHVGLGKMLDGVITRFGPGFLGGLGRRDGVWGGMRAAGRAVENRAIQRYSFGTPMPKEMLRKLATMIFGTRLDAIGAFLPELDELDVRDSLPGLVDTPVLIVAGSKDVLTPPAHSQALADALPAAEHVVVPGVGHLLQLERPGPVTDGILGLLERSRGEDAERDAERAKAAVSEGTAEPATERTA</sequence>
<dbReference type="InterPro" id="IPR000073">
    <property type="entry name" value="AB_hydrolase_1"/>
</dbReference>
<dbReference type="Gene3D" id="3.40.50.1820">
    <property type="entry name" value="alpha/beta hydrolase"/>
    <property type="match status" value="1"/>
</dbReference>
<dbReference type="PRINTS" id="PR00412">
    <property type="entry name" value="EPOXHYDRLASE"/>
</dbReference>
<dbReference type="SUPFAM" id="SSF53474">
    <property type="entry name" value="alpha/beta-Hydrolases"/>
    <property type="match status" value="1"/>
</dbReference>
<gene>
    <name evidence="4" type="ORF">ASJ30_12055</name>
</gene>
<evidence type="ECO:0000259" key="3">
    <source>
        <dbReference type="Pfam" id="PF12697"/>
    </source>
</evidence>
<feature type="domain" description="AB hydrolase-1" evidence="3">
    <location>
        <begin position="93"/>
        <end position="348"/>
    </location>
</feature>
<dbReference type="InterPro" id="IPR000639">
    <property type="entry name" value="Epox_hydrolase-like"/>
</dbReference>
<dbReference type="InterPro" id="IPR050228">
    <property type="entry name" value="Carboxylesterase_BioH"/>
</dbReference>
<accession>A0A1L3MIQ1</accession>
<dbReference type="Proteomes" id="UP000182938">
    <property type="component" value="Chromosome"/>
</dbReference>
<keyword evidence="2" id="KW-0472">Membrane</keyword>
<dbReference type="AlphaFoldDB" id="A0A1L3MIQ1"/>
<dbReference type="KEGG" id="jte:ASJ30_12055"/>
<evidence type="ECO:0000256" key="1">
    <source>
        <dbReference type="SAM" id="MobiDB-lite"/>
    </source>
</evidence>
<dbReference type="Pfam" id="PF12697">
    <property type="entry name" value="Abhydrolase_6"/>
    <property type="match status" value="1"/>
</dbReference>
<dbReference type="PANTHER" id="PTHR43194">
    <property type="entry name" value="HYDROLASE ALPHA/BETA FOLD FAMILY"/>
    <property type="match status" value="1"/>
</dbReference>
<keyword evidence="2" id="KW-1133">Transmembrane helix</keyword>
<evidence type="ECO:0000313" key="4">
    <source>
        <dbReference type="EMBL" id="APH02170.1"/>
    </source>
</evidence>
<feature type="compositionally biased region" description="Basic and acidic residues" evidence="1">
    <location>
        <begin position="358"/>
        <end position="372"/>
    </location>
</feature>
<dbReference type="PANTHER" id="PTHR43194:SF2">
    <property type="entry name" value="PEROXISOMAL MEMBRANE PROTEIN LPX1"/>
    <property type="match status" value="1"/>
</dbReference>
<protein>
    <recommendedName>
        <fullName evidence="3">AB hydrolase-1 domain-containing protein</fullName>
    </recommendedName>
</protein>
<dbReference type="RefSeq" id="WP_072625325.1">
    <property type="nucleotide sequence ID" value="NZ_CP013290.1"/>
</dbReference>
<dbReference type="InterPro" id="IPR029058">
    <property type="entry name" value="AB_hydrolase_fold"/>
</dbReference>